<dbReference type="PANTHER" id="PTHR43099">
    <property type="entry name" value="UPF0053 PROTEIN YRKA"/>
    <property type="match status" value="1"/>
</dbReference>
<keyword evidence="5" id="KW-0677">Repeat</keyword>
<dbReference type="InterPro" id="IPR002550">
    <property type="entry name" value="CNNM"/>
</dbReference>
<dbReference type="CDD" id="cd04590">
    <property type="entry name" value="CBS_pair_CorC_HlyC_assoc"/>
    <property type="match status" value="1"/>
</dbReference>
<evidence type="ECO:0000313" key="14">
    <source>
        <dbReference type="EMBL" id="PKY90645.1"/>
    </source>
</evidence>
<feature type="transmembrane region" description="Helical" evidence="11">
    <location>
        <begin position="63"/>
        <end position="89"/>
    </location>
</feature>
<dbReference type="InterPro" id="IPR005170">
    <property type="entry name" value="Transptr-assoc_dom"/>
</dbReference>
<organism evidence="14 15">
    <name type="scientific">Falseniella ignava</name>
    <dbReference type="NCBI Taxonomy" id="137730"/>
    <lineage>
        <taxon>Bacteria</taxon>
        <taxon>Bacillati</taxon>
        <taxon>Bacillota</taxon>
        <taxon>Bacilli</taxon>
        <taxon>Lactobacillales</taxon>
        <taxon>Aerococcaceae</taxon>
        <taxon>Falseniella</taxon>
    </lineage>
</organism>
<keyword evidence="6 10" id="KW-1133">Transmembrane helix</keyword>
<keyword evidence="3" id="KW-1003">Cell membrane</keyword>
<sequence length="470" mass="53411">MDSPGSLWPQLLVLLILIMLNAFYAANETAYVSLNQSKIRAMADDGLRNARRVLQLIELPETFLATMQVITTLITLVIGSRMTLYYLSYMSSNGTMATWNVLQYVAIGLGFLGLALLIIVLGEVYPKQVALQAPEQVALSTSFIIMGTYRLFKPFVWLIQAASSGLRKITPIDFHKGDERFTRDEMKAILSESRDEGSIDLEEFTMLQGVLSLDDKMAREIMVPRTDTFMIDIEDDYSENIAEILSSPFSRIPIYEDDKDNVVGVLHIKHVLKAAAEHGFEHIQLHELASPPLFVPSTIYIDDLLVEFRRAENHMAILRDEYGGVEGIVTMEDVLEEIVGDIEDETDEISLGDIEQIDETHFYINGIVPLDKFNNYFEETLESDEVDTIAGLMIYHLGYVPENDEQLTFRANRYVLTTDTIENGRIRGIRVELDPLATIDTDYNLYSDVDQERVHQELTREINELETLKD</sequence>
<dbReference type="InterPro" id="IPR036318">
    <property type="entry name" value="FAD-bd_PCMH-like_sf"/>
</dbReference>
<name>A0A2I1K515_9LACT</name>
<evidence type="ECO:0000313" key="15">
    <source>
        <dbReference type="Proteomes" id="UP000234384"/>
    </source>
</evidence>
<evidence type="ECO:0000256" key="2">
    <source>
        <dbReference type="ARBA" id="ARBA00006337"/>
    </source>
</evidence>
<dbReference type="InterPro" id="IPR046342">
    <property type="entry name" value="CBS_dom_sf"/>
</dbReference>
<evidence type="ECO:0000256" key="11">
    <source>
        <dbReference type="SAM" id="Phobius"/>
    </source>
</evidence>
<dbReference type="Proteomes" id="UP000234384">
    <property type="component" value="Unassembled WGS sequence"/>
</dbReference>
<dbReference type="PROSITE" id="PS51846">
    <property type="entry name" value="CNNM"/>
    <property type="match status" value="1"/>
</dbReference>
<dbReference type="InterPro" id="IPR016169">
    <property type="entry name" value="FAD-bd_PCMH_sub2"/>
</dbReference>
<dbReference type="InterPro" id="IPR051676">
    <property type="entry name" value="UPF0053_domain"/>
</dbReference>
<evidence type="ECO:0000256" key="7">
    <source>
        <dbReference type="ARBA" id="ARBA00023122"/>
    </source>
</evidence>
<evidence type="ECO:0000256" key="5">
    <source>
        <dbReference type="ARBA" id="ARBA00022737"/>
    </source>
</evidence>
<dbReference type="InterPro" id="IPR044751">
    <property type="entry name" value="Ion_transp-like_CBS"/>
</dbReference>
<comment type="similarity">
    <text evidence="2">Belongs to the UPF0053 family.</text>
</comment>
<dbReference type="SUPFAM" id="SSF54631">
    <property type="entry name" value="CBS-domain pair"/>
    <property type="match status" value="1"/>
</dbReference>
<comment type="subcellular location">
    <subcellularLocation>
        <location evidence="1">Cell membrane</location>
        <topology evidence="1">Multi-pass membrane protein</topology>
    </subcellularLocation>
</comment>
<proteinExistence type="inferred from homology"/>
<dbReference type="PROSITE" id="PS51371">
    <property type="entry name" value="CBS"/>
    <property type="match status" value="2"/>
</dbReference>
<feature type="domain" description="CNNM transmembrane" evidence="13">
    <location>
        <begin position="3"/>
        <end position="203"/>
    </location>
</feature>
<feature type="domain" description="CBS" evidence="12">
    <location>
        <begin position="222"/>
        <end position="285"/>
    </location>
</feature>
<feature type="transmembrane region" description="Helical" evidence="11">
    <location>
        <begin position="101"/>
        <end position="125"/>
    </location>
</feature>
<feature type="transmembrane region" description="Helical" evidence="11">
    <location>
        <begin position="7"/>
        <end position="26"/>
    </location>
</feature>
<keyword evidence="4 10" id="KW-0812">Transmembrane</keyword>
<evidence type="ECO:0000259" key="12">
    <source>
        <dbReference type="PROSITE" id="PS51371"/>
    </source>
</evidence>
<dbReference type="FunFam" id="3.10.580.10:FF:000002">
    <property type="entry name" value="Magnesium/cobalt efflux protein CorC"/>
    <property type="match status" value="1"/>
</dbReference>
<reference evidence="14 15" key="1">
    <citation type="submission" date="2017-12" db="EMBL/GenBank/DDBJ databases">
        <title>Phylogenetic diversity of female urinary microbiome.</title>
        <authorList>
            <person name="Thomas-White K."/>
            <person name="Wolfe A.J."/>
        </authorList>
    </citation>
    <scope>NUCLEOTIDE SEQUENCE [LARGE SCALE GENOMIC DNA]</scope>
    <source>
        <strain evidence="14 15">UMB0898</strain>
    </source>
</reference>
<dbReference type="SUPFAM" id="SSF56176">
    <property type="entry name" value="FAD-binding/transporter-associated domain-like"/>
    <property type="match status" value="1"/>
</dbReference>
<dbReference type="Pfam" id="PF00571">
    <property type="entry name" value="CBS"/>
    <property type="match status" value="2"/>
</dbReference>
<keyword evidence="8 10" id="KW-0472">Membrane</keyword>
<evidence type="ECO:0000256" key="10">
    <source>
        <dbReference type="PROSITE-ProRule" id="PRU01193"/>
    </source>
</evidence>
<dbReference type="OrthoDB" id="9798188at2"/>
<dbReference type="InterPro" id="IPR000644">
    <property type="entry name" value="CBS_dom"/>
</dbReference>
<evidence type="ECO:0000256" key="1">
    <source>
        <dbReference type="ARBA" id="ARBA00004651"/>
    </source>
</evidence>
<feature type="transmembrane region" description="Helical" evidence="11">
    <location>
        <begin position="137"/>
        <end position="159"/>
    </location>
</feature>
<keyword evidence="7 9" id="KW-0129">CBS domain</keyword>
<dbReference type="GO" id="GO:0050660">
    <property type="term" value="F:flavin adenine dinucleotide binding"/>
    <property type="evidence" value="ECO:0007669"/>
    <property type="project" value="InterPro"/>
</dbReference>
<dbReference type="Pfam" id="PF03471">
    <property type="entry name" value="CorC_HlyC"/>
    <property type="match status" value="1"/>
</dbReference>
<protein>
    <submittedName>
        <fullName evidence="14">HlyC/CorC family transporter</fullName>
    </submittedName>
</protein>
<comment type="caution">
    <text evidence="14">The sequence shown here is derived from an EMBL/GenBank/DDBJ whole genome shotgun (WGS) entry which is preliminary data.</text>
</comment>
<evidence type="ECO:0000256" key="4">
    <source>
        <dbReference type="ARBA" id="ARBA00022692"/>
    </source>
</evidence>
<evidence type="ECO:0000259" key="13">
    <source>
        <dbReference type="PROSITE" id="PS51846"/>
    </source>
</evidence>
<dbReference type="Gene3D" id="3.10.580.10">
    <property type="entry name" value="CBS-domain"/>
    <property type="match status" value="1"/>
</dbReference>
<dbReference type="GO" id="GO:0005886">
    <property type="term" value="C:plasma membrane"/>
    <property type="evidence" value="ECO:0007669"/>
    <property type="project" value="UniProtKB-SubCell"/>
</dbReference>
<dbReference type="RefSeq" id="WP_101953625.1">
    <property type="nucleotide sequence ID" value="NZ_PKHE01000001.1"/>
</dbReference>
<dbReference type="Gene3D" id="3.30.465.10">
    <property type="match status" value="1"/>
</dbReference>
<dbReference type="AlphaFoldDB" id="A0A2I1K515"/>
<feature type="domain" description="CBS" evidence="12">
    <location>
        <begin position="288"/>
        <end position="345"/>
    </location>
</feature>
<evidence type="ECO:0000256" key="3">
    <source>
        <dbReference type="ARBA" id="ARBA00022475"/>
    </source>
</evidence>
<evidence type="ECO:0000256" key="8">
    <source>
        <dbReference type="ARBA" id="ARBA00023136"/>
    </source>
</evidence>
<dbReference type="EMBL" id="PKHE01000001">
    <property type="protein sequence ID" value="PKY90645.1"/>
    <property type="molecule type" value="Genomic_DNA"/>
</dbReference>
<evidence type="ECO:0000256" key="6">
    <source>
        <dbReference type="ARBA" id="ARBA00022989"/>
    </source>
</evidence>
<gene>
    <name evidence="14" type="ORF">CYJ57_00275</name>
</gene>
<evidence type="ECO:0000256" key="9">
    <source>
        <dbReference type="PROSITE-ProRule" id="PRU00703"/>
    </source>
</evidence>
<dbReference type="PANTHER" id="PTHR43099:SF5">
    <property type="entry name" value="HLYC_CORC FAMILY TRANSPORTER"/>
    <property type="match status" value="1"/>
</dbReference>
<accession>A0A2I1K515</accession>
<dbReference type="Pfam" id="PF01595">
    <property type="entry name" value="CNNM"/>
    <property type="match status" value="1"/>
</dbReference>
<dbReference type="SMART" id="SM01091">
    <property type="entry name" value="CorC_HlyC"/>
    <property type="match status" value="1"/>
</dbReference>